<organism evidence="2 3">
    <name type="scientific">Volvox reticuliferus</name>
    <dbReference type="NCBI Taxonomy" id="1737510"/>
    <lineage>
        <taxon>Eukaryota</taxon>
        <taxon>Viridiplantae</taxon>
        <taxon>Chlorophyta</taxon>
        <taxon>core chlorophytes</taxon>
        <taxon>Chlorophyceae</taxon>
        <taxon>CS clade</taxon>
        <taxon>Chlamydomonadales</taxon>
        <taxon>Volvocaceae</taxon>
        <taxon>Volvox</taxon>
    </lineage>
</organism>
<dbReference type="Proteomes" id="UP000747110">
    <property type="component" value="Unassembled WGS sequence"/>
</dbReference>
<name>A0A8J4GDB6_9CHLO</name>
<dbReference type="OrthoDB" id="538817at2759"/>
<sequence>MTELVDLACERTPITTITDGQIVHGGVCAQGVLSKVLDSKLRQGEVSKAEVLSCSLLPKLAKLLCRSTEAVLVAANVPKAQYLTPVGSKTPAPVSDVCCAAHEQVEPDMQVAVPLVLQLLTEFSQEFDTLPVLRAFKMEATLGRLALWQETKIAEAELEYQPYHLYGKGMLQAAVLRAVQLDPRPFDEKGVSAAKMLKLSAHQLKTWLGLDPTEISRVVLIQEANQMFGALDKMSRKVDGCIVLDDLQRYLIRTYNMREENAESFSRRTFDQMQVDPCAPASFLDFVKVFVGLNWSGAGGEHG</sequence>
<proteinExistence type="predicted"/>
<gene>
    <name evidence="1" type="ORF">Vretifemale_9964</name>
    <name evidence="2" type="ORF">Vretimale_9198</name>
</gene>
<accession>A0A8J4GDB6</accession>
<evidence type="ECO:0000313" key="4">
    <source>
        <dbReference type="Proteomes" id="UP000747110"/>
    </source>
</evidence>
<keyword evidence="4" id="KW-1185">Reference proteome</keyword>
<dbReference type="EMBL" id="BNCP01000019">
    <property type="protein sequence ID" value="GIL80628.1"/>
    <property type="molecule type" value="Genomic_DNA"/>
</dbReference>
<protein>
    <submittedName>
        <fullName evidence="2">Uncharacterized protein</fullName>
    </submittedName>
</protein>
<dbReference type="Proteomes" id="UP000722791">
    <property type="component" value="Unassembled WGS sequence"/>
</dbReference>
<evidence type="ECO:0000313" key="1">
    <source>
        <dbReference type="EMBL" id="GIL80628.1"/>
    </source>
</evidence>
<evidence type="ECO:0000313" key="3">
    <source>
        <dbReference type="Proteomes" id="UP000722791"/>
    </source>
</evidence>
<dbReference type="EMBL" id="BNCQ01000016">
    <property type="protein sequence ID" value="GIM04711.1"/>
    <property type="molecule type" value="Genomic_DNA"/>
</dbReference>
<reference evidence="2" key="1">
    <citation type="journal article" date="2021" name="Proc. Natl. Acad. Sci. U.S.A.">
        <title>Three genomes in the algal genus Volvox reveal the fate of a haploid sex-determining region after a transition to homothallism.</title>
        <authorList>
            <person name="Yamamoto K."/>
            <person name="Hamaji T."/>
            <person name="Kawai-Toyooka H."/>
            <person name="Matsuzaki R."/>
            <person name="Takahashi F."/>
            <person name="Nishimura Y."/>
            <person name="Kawachi M."/>
            <person name="Noguchi H."/>
            <person name="Minakuchi Y."/>
            <person name="Umen J.G."/>
            <person name="Toyoda A."/>
            <person name="Nozaki H."/>
        </authorList>
    </citation>
    <scope>NUCLEOTIDE SEQUENCE</scope>
    <source>
        <strain evidence="2">NIES-3785</strain>
        <strain evidence="1">NIES-3786</strain>
    </source>
</reference>
<evidence type="ECO:0000313" key="2">
    <source>
        <dbReference type="EMBL" id="GIM04711.1"/>
    </source>
</evidence>
<dbReference type="AlphaFoldDB" id="A0A8J4GDB6"/>
<comment type="caution">
    <text evidence="2">The sequence shown here is derived from an EMBL/GenBank/DDBJ whole genome shotgun (WGS) entry which is preliminary data.</text>
</comment>